<organism evidence="1 2">
    <name type="scientific">Curtobacterium herbarum</name>
    <dbReference type="NCBI Taxonomy" id="150122"/>
    <lineage>
        <taxon>Bacteria</taxon>
        <taxon>Bacillati</taxon>
        <taxon>Actinomycetota</taxon>
        <taxon>Actinomycetes</taxon>
        <taxon>Micrococcales</taxon>
        <taxon>Microbacteriaceae</taxon>
        <taxon>Curtobacterium</taxon>
    </lineage>
</organism>
<evidence type="ECO:0008006" key="3">
    <source>
        <dbReference type="Google" id="ProtNLM"/>
    </source>
</evidence>
<protein>
    <recommendedName>
        <fullName evidence="3">BioF2-like acetyltransferase domain-containing protein</fullName>
    </recommendedName>
</protein>
<reference evidence="2" key="1">
    <citation type="journal article" date="2019" name="Int. J. Syst. Evol. Microbiol.">
        <title>The Global Catalogue of Microorganisms (GCM) 10K type strain sequencing project: providing services to taxonomists for standard genome sequencing and annotation.</title>
        <authorList>
            <consortium name="The Broad Institute Genomics Platform"/>
            <consortium name="The Broad Institute Genome Sequencing Center for Infectious Disease"/>
            <person name="Wu L."/>
            <person name="Ma J."/>
        </authorList>
    </citation>
    <scope>NUCLEOTIDE SEQUENCE [LARGE SCALE GENOMIC DNA]</scope>
    <source>
        <strain evidence="2">JCM 12140</strain>
    </source>
</reference>
<proteinExistence type="predicted"/>
<dbReference type="RefSeq" id="WP_259557083.1">
    <property type="nucleotide sequence ID" value="NZ_JANVAG010000001.1"/>
</dbReference>
<comment type="caution">
    <text evidence="1">The sequence shown here is derived from an EMBL/GenBank/DDBJ whole genome shotgun (WGS) entry which is preliminary data.</text>
</comment>
<evidence type="ECO:0000313" key="1">
    <source>
        <dbReference type="EMBL" id="GAA1493442.1"/>
    </source>
</evidence>
<name>A0ABP4K874_9MICO</name>
<dbReference type="Gene3D" id="3.40.109.10">
    <property type="entry name" value="NADH Oxidase"/>
    <property type="match status" value="1"/>
</dbReference>
<keyword evidence="2" id="KW-1185">Reference proteome</keyword>
<accession>A0ABP4K874</accession>
<dbReference type="EMBL" id="BAAAJX010000006">
    <property type="protein sequence ID" value="GAA1493442.1"/>
    <property type="molecule type" value="Genomic_DNA"/>
</dbReference>
<sequence>MLAATTTEGEPMATPWTGIIEDARHYPSPHNSQPIVLRVDDDQTATVFYDLRRGLPAESFGIPFGHVCAGVFLAGLDLVARAHGFAVTESLDHAEMDFSRVDRDPADHLHRLGSVALTPHPATAADREALHGFLARRTSRRPYDATLVDDDAIRASEAIAAQAGHRFRTTADRATVDEIVRVNQATLFDDLRNDAVHTEILHWLRFSKRQAADTGDGLSAETMLMPGPVLKFAMEHRGLWEAPGIGATFKKVYLSTMRGVRQLGWLEGPFGSPAEYVEAGRTFMRIWLDLDARGIALHPFGTVITNPRSHAAFVERAGVDESDGRMAWMLFRFGRSAPPPLAHRRPASAMTLTATADGGAS</sequence>
<gene>
    <name evidence="1" type="ORF">GCM10009627_17880</name>
</gene>
<evidence type="ECO:0000313" key="2">
    <source>
        <dbReference type="Proteomes" id="UP001501742"/>
    </source>
</evidence>
<dbReference type="InterPro" id="IPR000415">
    <property type="entry name" value="Nitroreductase-like"/>
</dbReference>
<dbReference type="Proteomes" id="UP001501742">
    <property type="component" value="Unassembled WGS sequence"/>
</dbReference>